<proteinExistence type="predicted"/>
<feature type="domain" description="HTH marR-type" evidence="4">
    <location>
        <begin position="1"/>
        <end position="136"/>
    </location>
</feature>
<dbReference type="InterPro" id="IPR036388">
    <property type="entry name" value="WH-like_DNA-bd_sf"/>
</dbReference>
<reference evidence="5 6" key="1">
    <citation type="submission" date="2018-03" db="EMBL/GenBank/DDBJ databases">
        <authorList>
            <person name="Keele B.F."/>
        </authorList>
    </citation>
    <scope>NUCLEOTIDE SEQUENCE [LARGE SCALE GENOMIC DNA]</scope>
    <source>
        <strain evidence="5">ZCTH4_d</strain>
    </source>
</reference>
<dbReference type="GO" id="GO:0003700">
    <property type="term" value="F:DNA-binding transcription factor activity"/>
    <property type="evidence" value="ECO:0007669"/>
    <property type="project" value="InterPro"/>
</dbReference>
<dbReference type="SMART" id="SM00347">
    <property type="entry name" value="HTH_MARR"/>
    <property type="match status" value="1"/>
</dbReference>
<dbReference type="RefSeq" id="WP_276644779.1">
    <property type="nucleotide sequence ID" value="NZ_LZRR01000069.1"/>
</dbReference>
<evidence type="ECO:0000256" key="2">
    <source>
        <dbReference type="ARBA" id="ARBA00023125"/>
    </source>
</evidence>
<dbReference type="AlphaFoldDB" id="A0A3E0JWL5"/>
<keyword evidence="2" id="KW-0238">DNA-binding</keyword>
<dbReference type="GO" id="GO:0003677">
    <property type="term" value="F:DNA binding"/>
    <property type="evidence" value="ECO:0007669"/>
    <property type="project" value="UniProtKB-KW"/>
</dbReference>
<gene>
    <name evidence="5" type="ORF">C6P37_15915</name>
</gene>
<evidence type="ECO:0000313" key="6">
    <source>
        <dbReference type="Proteomes" id="UP000257014"/>
    </source>
</evidence>
<dbReference type="Gene3D" id="1.10.10.10">
    <property type="entry name" value="Winged helix-like DNA-binding domain superfamily/Winged helix DNA-binding domain"/>
    <property type="match status" value="1"/>
</dbReference>
<name>A0A3E0JWL5_9BACI</name>
<dbReference type="PROSITE" id="PS50995">
    <property type="entry name" value="HTH_MARR_2"/>
    <property type="match status" value="1"/>
</dbReference>
<evidence type="ECO:0000259" key="4">
    <source>
        <dbReference type="PROSITE" id="PS50995"/>
    </source>
</evidence>
<dbReference type="InterPro" id="IPR000835">
    <property type="entry name" value="HTH_MarR-typ"/>
</dbReference>
<dbReference type="EMBL" id="QEWE01000038">
    <property type="protein sequence ID" value="REJ24424.1"/>
    <property type="molecule type" value="Genomic_DNA"/>
</dbReference>
<dbReference type="Proteomes" id="UP000257014">
    <property type="component" value="Unassembled WGS sequence"/>
</dbReference>
<evidence type="ECO:0000313" key="5">
    <source>
        <dbReference type="EMBL" id="REJ24424.1"/>
    </source>
</evidence>
<accession>A0A3E0JWL5</accession>
<evidence type="ECO:0000256" key="3">
    <source>
        <dbReference type="ARBA" id="ARBA00023163"/>
    </source>
</evidence>
<dbReference type="PANTHER" id="PTHR42756">
    <property type="entry name" value="TRANSCRIPTIONAL REGULATOR, MARR"/>
    <property type="match status" value="1"/>
</dbReference>
<dbReference type="PANTHER" id="PTHR42756:SF1">
    <property type="entry name" value="TRANSCRIPTIONAL REPRESSOR OF EMRAB OPERON"/>
    <property type="match status" value="1"/>
</dbReference>
<protein>
    <submittedName>
        <fullName evidence="5">MarR family transcriptional regulator</fullName>
    </submittedName>
</protein>
<keyword evidence="1" id="KW-0805">Transcription regulation</keyword>
<keyword evidence="3" id="KW-0804">Transcription</keyword>
<dbReference type="SUPFAM" id="SSF46785">
    <property type="entry name" value="Winged helix' DNA-binding domain"/>
    <property type="match status" value="1"/>
</dbReference>
<dbReference type="InterPro" id="IPR036390">
    <property type="entry name" value="WH_DNA-bd_sf"/>
</dbReference>
<sequence>MDTLIQRLLVAFHHLRKKLDHDMQAMTSYPVTRTQFILLLLISREGSPKLARLAEEMNVQPSAITVLIDRLEKLNYVKRITDPDDRRSVRVELTPLGREIIHDFRQRRRGILKSYLNRLSEEEIRTLTELLEKIANGDPFDTEGKGQ</sequence>
<dbReference type="Pfam" id="PF01047">
    <property type="entry name" value="MarR"/>
    <property type="match status" value="1"/>
</dbReference>
<evidence type="ECO:0000256" key="1">
    <source>
        <dbReference type="ARBA" id="ARBA00023015"/>
    </source>
</evidence>
<organism evidence="5 6">
    <name type="scientific">Caldibacillus debilis</name>
    <dbReference type="NCBI Taxonomy" id="301148"/>
    <lineage>
        <taxon>Bacteria</taxon>
        <taxon>Bacillati</taxon>
        <taxon>Bacillota</taxon>
        <taxon>Bacilli</taxon>
        <taxon>Bacillales</taxon>
        <taxon>Bacillaceae</taxon>
        <taxon>Caldibacillus</taxon>
    </lineage>
</organism>
<dbReference type="PRINTS" id="PR00598">
    <property type="entry name" value="HTHMARR"/>
</dbReference>
<comment type="caution">
    <text evidence="5">The sequence shown here is derived from an EMBL/GenBank/DDBJ whole genome shotgun (WGS) entry which is preliminary data.</text>
</comment>